<dbReference type="InterPro" id="IPR005312">
    <property type="entry name" value="DUF1759"/>
</dbReference>
<dbReference type="InterPro" id="IPR008042">
    <property type="entry name" value="Retrotrans_Pao"/>
</dbReference>
<dbReference type="GO" id="GO:0003676">
    <property type="term" value="F:nucleic acid binding"/>
    <property type="evidence" value="ECO:0007669"/>
    <property type="project" value="InterPro"/>
</dbReference>
<dbReference type="Proteomes" id="UP000653454">
    <property type="component" value="Unassembled WGS sequence"/>
</dbReference>
<dbReference type="CDD" id="cd01644">
    <property type="entry name" value="RT_pepA17"/>
    <property type="match status" value="1"/>
</dbReference>
<keyword evidence="4" id="KW-1185">Reference proteome</keyword>
<feature type="compositionally biased region" description="Low complexity" evidence="1">
    <location>
        <begin position="311"/>
        <end position="329"/>
    </location>
</feature>
<dbReference type="InterPro" id="IPR036397">
    <property type="entry name" value="RNaseH_sf"/>
</dbReference>
<dbReference type="Pfam" id="PF18701">
    <property type="entry name" value="DUF5641"/>
    <property type="match status" value="1"/>
</dbReference>
<dbReference type="InterPro" id="IPR041588">
    <property type="entry name" value="Integrase_H2C2"/>
</dbReference>
<dbReference type="GO" id="GO:0015074">
    <property type="term" value="P:DNA integration"/>
    <property type="evidence" value="ECO:0007669"/>
    <property type="project" value="InterPro"/>
</dbReference>
<dbReference type="Pfam" id="PF17921">
    <property type="entry name" value="Integrase_H2C2"/>
    <property type="match status" value="1"/>
</dbReference>
<dbReference type="Pfam" id="PF03564">
    <property type="entry name" value="DUF1759"/>
    <property type="match status" value="1"/>
</dbReference>
<organism evidence="3 4">
    <name type="scientific">Plutella xylostella</name>
    <name type="common">Diamondback moth</name>
    <name type="synonym">Plutella maculipennis</name>
    <dbReference type="NCBI Taxonomy" id="51655"/>
    <lineage>
        <taxon>Eukaryota</taxon>
        <taxon>Metazoa</taxon>
        <taxon>Ecdysozoa</taxon>
        <taxon>Arthropoda</taxon>
        <taxon>Hexapoda</taxon>
        <taxon>Insecta</taxon>
        <taxon>Pterygota</taxon>
        <taxon>Neoptera</taxon>
        <taxon>Endopterygota</taxon>
        <taxon>Lepidoptera</taxon>
        <taxon>Glossata</taxon>
        <taxon>Ditrysia</taxon>
        <taxon>Yponomeutoidea</taxon>
        <taxon>Plutellidae</taxon>
        <taxon>Plutella</taxon>
    </lineage>
</organism>
<protein>
    <submittedName>
        <fullName evidence="3">(diamondback moth) hypothetical protein</fullName>
    </submittedName>
</protein>
<gene>
    <name evidence="3" type="ORF">PLXY2_LOCUS14362</name>
</gene>
<evidence type="ECO:0000259" key="2">
    <source>
        <dbReference type="PROSITE" id="PS50994"/>
    </source>
</evidence>
<evidence type="ECO:0000313" key="4">
    <source>
        <dbReference type="Proteomes" id="UP000653454"/>
    </source>
</evidence>
<dbReference type="PANTHER" id="PTHR47331:SF1">
    <property type="entry name" value="GAG-LIKE PROTEIN"/>
    <property type="match status" value="1"/>
</dbReference>
<dbReference type="PROSITE" id="PS50994">
    <property type="entry name" value="INTEGRASE"/>
    <property type="match status" value="1"/>
</dbReference>
<dbReference type="PANTHER" id="PTHR47331">
    <property type="entry name" value="PHD-TYPE DOMAIN-CONTAINING PROTEIN"/>
    <property type="match status" value="1"/>
</dbReference>
<dbReference type="Gene3D" id="3.30.420.10">
    <property type="entry name" value="Ribonuclease H-like superfamily/Ribonuclease H"/>
    <property type="match status" value="1"/>
</dbReference>
<feature type="domain" description="Integrase catalytic" evidence="2">
    <location>
        <begin position="1422"/>
        <end position="1611"/>
    </location>
</feature>
<dbReference type="EMBL" id="CAJHNJ030000125">
    <property type="protein sequence ID" value="CAG9136106.1"/>
    <property type="molecule type" value="Genomic_DNA"/>
</dbReference>
<feature type="region of interest" description="Disordered" evidence="1">
    <location>
        <begin position="311"/>
        <end position="332"/>
    </location>
</feature>
<sequence length="1727" mass="194374">MSVAKLGELVKKRGSYKAKMTQFMTFLKLMPDSGHSLTPSQVLELEMRVSRLEVLYSEFDALQTELELLSEDVDERYSEREQFETQYYAQLSRARELLAAAPAPAAPAPSLDGARSSGSGCKHDFVRLPKIDLPHFDGDYQHWLQFRDTYISLIHNNSSISNINKFHYLRAALKGSASIIVQSLDLTEANYDIAWQLLSERYDNTRLLVNNHVQALFNVEPIQRESSQALRNVIDVTNKNLRALSSLGEPVDNWDTLIIFIMTKKLDPSTNRQWEEFKNSINSSPSLKQFTSFLSNRADLIETLNDNSKFVNKNKSPSSSSATTISSHQDSNKQIKNFHSTTKHKPFQHKNKCPMCSDAHFLFTCESFRKLDIEARIKKASESNVCMNCLRPGHSAKSCTLSHCKYCKYRHNTLLHREIFQENDNGDNVALSTNIISSPTSACNRGIVLLSTAMARVADVDGNLHSARLLLDNGSTSNFITQDLCGKLGLVRRSTSSTVSGINDQVSSSSEMCDVTIYSCVGDYRTNIGCYILPKITTALPGSYIDTQSIPIPPGLQLADPTFNIPSVVDILVGAEVFWDVLGSNSIKLGHKQPNLQSSQFGWLISGCVHTSMNRHQPPACHFLSTEESDQLTRFWELDSVPAGKCFSNEEQACEELFQKTTRRDDNGQFVVTIPLKDSPESLGDSYTMAQRRFYALERKLERDSLLKDRYLKFMHEYIALDHMSENTLHHSSDKKYYMPHHGVVRESSTTTKLRVVYDCSARTSSGKSFNDIQMVGPTVQDDLLSILLRFRQHKFVVTGDVEKMYRAVLVEPHQRSLQQILFRFDRSEPLKSYTLKTLTYGTAAAAYLATKCLTSLVDQSTEPAVRDSIKHDFYVDDFLSGGDTEDSVVELCNGVVQTLGSAKFNLRKWQSNSKSILESISNFDKHNIEKTLNLNDASPSKTLGLYWDSNLDNLFFTIELTVPNKITKRTILSIVSQVFDPMGLVGPCVVLAKMLLQHLWIQKCDWDSSVPTDIKLKFNDFIQSLPALNSIRIPRWVLCDSSVLIEYHTFTDASEKAYGACVYVRAVAVDGSVSVRLLASKNKVSPIKASTIPRLELCGALLGTRLYLKVRQSLTLPLSHCYFWCDSTIVLGWLSASPSRLNSFVRNRVSEIQEATINQTWSYVPSKSNPADLNSRGMKADSIGSSTLWWSGPDFLKHKEIDFPPSPLLQNLVLPEVVMHADVADETNDCSSNNLISALIHKSSSITKLIRVIAYVLRFIQNCKANPKSSGSLTSSDLQSAKTLIIRSAQQEMFPDEYKILKNNQSLHKKNKLISLSPFIDSQDIIRVGGRLDNSHYTYDVKHPILLGSNHHLTKIIFEAMHKALFHAGPQILLANIRLSYWPLNGKNLSKKIVRQCVRCVRFKSQPIQIKMGNLPTDRTHLEFPFLNVGVDYAGPVLIADRKGRGCRLHKSYICVFVCFAVRAVHLELVSDLTKEGFLAAFSRFTARRGKSQRVYCDNGTNFVGAFNELTRLLESSSKDIEADIANHGIDFKFIPAYSPHFGGLWESAVKSTKHLLRRVLNLTHLTYEELSTCLIQIEAILNSRPLTPLSSDPSDLSYLSPAHFLIGRPLTSVPGPQVADVNLQQLERHERIEKLRHHFWQRYANEYVSLLQQRTKWQTDGQDLKTGTMVLVKDVNQPPLLWLLGRVTDVKPGPDGRSRVAEILTKKGTITRAYNNLCPLPISTS</sequence>
<dbReference type="CDD" id="cd00303">
    <property type="entry name" value="retropepsin_like"/>
    <property type="match status" value="1"/>
</dbReference>
<accession>A0A8S4G688</accession>
<reference evidence="3" key="1">
    <citation type="submission" date="2020-11" db="EMBL/GenBank/DDBJ databases">
        <authorList>
            <person name="Whiteford S."/>
        </authorList>
    </citation>
    <scope>NUCLEOTIDE SEQUENCE</scope>
</reference>
<name>A0A8S4G688_PLUXY</name>
<dbReference type="InterPro" id="IPR040676">
    <property type="entry name" value="DUF5641"/>
</dbReference>
<comment type="caution">
    <text evidence="3">The sequence shown here is derived from an EMBL/GenBank/DDBJ whole genome shotgun (WGS) entry which is preliminary data.</text>
</comment>
<dbReference type="SUPFAM" id="SSF53098">
    <property type="entry name" value="Ribonuclease H-like"/>
    <property type="match status" value="1"/>
</dbReference>
<dbReference type="InterPro" id="IPR012337">
    <property type="entry name" value="RNaseH-like_sf"/>
</dbReference>
<proteinExistence type="predicted"/>
<dbReference type="Pfam" id="PF05380">
    <property type="entry name" value="Peptidase_A17"/>
    <property type="match status" value="1"/>
</dbReference>
<dbReference type="InterPro" id="IPR001584">
    <property type="entry name" value="Integrase_cat-core"/>
</dbReference>
<evidence type="ECO:0000313" key="3">
    <source>
        <dbReference type="EMBL" id="CAG9136106.1"/>
    </source>
</evidence>
<evidence type="ECO:0000256" key="1">
    <source>
        <dbReference type="SAM" id="MobiDB-lite"/>
    </source>
</evidence>